<sequence>MPRSYDRHYGASSYAVQRTNYADTPVQNYYARLSEKAAPTGTIHLNSYETSSSHYYRQPVYHTRAPSTRVVQEVVSVREPLPARVVHEKVVVKEPVPVLARTGVREKLIVKEPVSVPVLGSKGVVEKVVRKEDVGLGGQREIVERREVRERGLRGAARSGVGKVFKALGEV</sequence>
<dbReference type="Proteomes" id="UP000800036">
    <property type="component" value="Unassembled WGS sequence"/>
</dbReference>
<gene>
    <name evidence="1" type="ORF">BU23DRAFT_563621</name>
</gene>
<name>A0A6A5VQ51_9PLEO</name>
<dbReference type="EMBL" id="ML976659">
    <property type="protein sequence ID" value="KAF1978710.1"/>
    <property type="molecule type" value="Genomic_DNA"/>
</dbReference>
<dbReference type="AlphaFoldDB" id="A0A6A5VQ51"/>
<reference evidence="1" key="1">
    <citation type="journal article" date="2020" name="Stud. Mycol.">
        <title>101 Dothideomycetes genomes: a test case for predicting lifestyles and emergence of pathogens.</title>
        <authorList>
            <person name="Haridas S."/>
            <person name="Albert R."/>
            <person name="Binder M."/>
            <person name="Bloem J."/>
            <person name="Labutti K."/>
            <person name="Salamov A."/>
            <person name="Andreopoulos B."/>
            <person name="Baker S."/>
            <person name="Barry K."/>
            <person name="Bills G."/>
            <person name="Bluhm B."/>
            <person name="Cannon C."/>
            <person name="Castanera R."/>
            <person name="Culley D."/>
            <person name="Daum C."/>
            <person name="Ezra D."/>
            <person name="Gonzalez J."/>
            <person name="Henrissat B."/>
            <person name="Kuo A."/>
            <person name="Liang C."/>
            <person name="Lipzen A."/>
            <person name="Lutzoni F."/>
            <person name="Magnuson J."/>
            <person name="Mondo S."/>
            <person name="Nolan M."/>
            <person name="Ohm R."/>
            <person name="Pangilinan J."/>
            <person name="Park H.-J."/>
            <person name="Ramirez L."/>
            <person name="Alfaro M."/>
            <person name="Sun H."/>
            <person name="Tritt A."/>
            <person name="Yoshinaga Y."/>
            <person name="Zwiers L.-H."/>
            <person name="Turgeon B."/>
            <person name="Goodwin S."/>
            <person name="Spatafora J."/>
            <person name="Crous P."/>
            <person name="Grigoriev I."/>
        </authorList>
    </citation>
    <scope>NUCLEOTIDE SEQUENCE</scope>
    <source>
        <strain evidence="1">CBS 107.79</strain>
    </source>
</reference>
<evidence type="ECO:0000313" key="1">
    <source>
        <dbReference type="EMBL" id="KAF1978710.1"/>
    </source>
</evidence>
<proteinExistence type="predicted"/>
<organism evidence="1 2">
    <name type="scientific">Bimuria novae-zelandiae CBS 107.79</name>
    <dbReference type="NCBI Taxonomy" id="1447943"/>
    <lineage>
        <taxon>Eukaryota</taxon>
        <taxon>Fungi</taxon>
        <taxon>Dikarya</taxon>
        <taxon>Ascomycota</taxon>
        <taxon>Pezizomycotina</taxon>
        <taxon>Dothideomycetes</taxon>
        <taxon>Pleosporomycetidae</taxon>
        <taxon>Pleosporales</taxon>
        <taxon>Massarineae</taxon>
        <taxon>Didymosphaeriaceae</taxon>
        <taxon>Bimuria</taxon>
    </lineage>
</organism>
<keyword evidence="2" id="KW-1185">Reference proteome</keyword>
<accession>A0A6A5VQ51</accession>
<dbReference type="OrthoDB" id="10540099at2759"/>
<evidence type="ECO:0000313" key="2">
    <source>
        <dbReference type="Proteomes" id="UP000800036"/>
    </source>
</evidence>
<protein>
    <submittedName>
        <fullName evidence="1">Uncharacterized protein</fullName>
    </submittedName>
</protein>